<sequence length="50" mass="5656">MCTTTNRILSKCRDQGVTTAEVCKASTSTQTKNRIPECQDHRTTYQPKHS</sequence>
<organism evidence="1">
    <name type="scientific">Arundo donax</name>
    <name type="common">Giant reed</name>
    <name type="synonym">Donax arundinaceus</name>
    <dbReference type="NCBI Taxonomy" id="35708"/>
    <lineage>
        <taxon>Eukaryota</taxon>
        <taxon>Viridiplantae</taxon>
        <taxon>Streptophyta</taxon>
        <taxon>Embryophyta</taxon>
        <taxon>Tracheophyta</taxon>
        <taxon>Spermatophyta</taxon>
        <taxon>Magnoliopsida</taxon>
        <taxon>Liliopsida</taxon>
        <taxon>Poales</taxon>
        <taxon>Poaceae</taxon>
        <taxon>PACMAD clade</taxon>
        <taxon>Arundinoideae</taxon>
        <taxon>Arundineae</taxon>
        <taxon>Arundo</taxon>
    </lineage>
</organism>
<evidence type="ECO:0000313" key="1">
    <source>
        <dbReference type="EMBL" id="JAD82562.1"/>
    </source>
</evidence>
<dbReference type="AlphaFoldDB" id="A0A0A9DFP0"/>
<accession>A0A0A9DFP0</accession>
<reference evidence="1" key="2">
    <citation type="journal article" date="2015" name="Data Brief">
        <title>Shoot transcriptome of the giant reed, Arundo donax.</title>
        <authorList>
            <person name="Barrero R.A."/>
            <person name="Guerrero F.D."/>
            <person name="Moolhuijzen P."/>
            <person name="Goolsby J.A."/>
            <person name="Tidwell J."/>
            <person name="Bellgard S.E."/>
            <person name="Bellgard M.I."/>
        </authorList>
    </citation>
    <scope>NUCLEOTIDE SEQUENCE</scope>
    <source>
        <tissue evidence="1">Shoot tissue taken approximately 20 cm above the soil surface</tissue>
    </source>
</reference>
<protein>
    <submittedName>
        <fullName evidence="1">Uncharacterized protein</fullName>
    </submittedName>
</protein>
<proteinExistence type="predicted"/>
<dbReference type="EMBL" id="GBRH01215333">
    <property type="protein sequence ID" value="JAD82562.1"/>
    <property type="molecule type" value="Transcribed_RNA"/>
</dbReference>
<reference evidence="1" key="1">
    <citation type="submission" date="2014-09" db="EMBL/GenBank/DDBJ databases">
        <authorList>
            <person name="Magalhaes I.L.F."/>
            <person name="Oliveira U."/>
            <person name="Santos F.R."/>
            <person name="Vidigal T.H.D.A."/>
            <person name="Brescovit A.D."/>
            <person name="Santos A.J."/>
        </authorList>
    </citation>
    <scope>NUCLEOTIDE SEQUENCE</scope>
    <source>
        <tissue evidence="1">Shoot tissue taken approximately 20 cm above the soil surface</tissue>
    </source>
</reference>
<name>A0A0A9DFP0_ARUDO</name>